<proteinExistence type="predicted"/>
<dbReference type="AlphaFoldDB" id="A0A5B7IV62"/>
<evidence type="ECO:0000313" key="3">
    <source>
        <dbReference type="Proteomes" id="UP000324222"/>
    </source>
</evidence>
<sequence length="73" mass="8025">MEPPSPAESSSSLSSRRGKHHVSIPWSPRHYSSTSNVPTLLLTASRVRRNVCFLTLAPFRKEEPLGLISPRGG</sequence>
<keyword evidence="3" id="KW-1185">Reference proteome</keyword>
<evidence type="ECO:0000313" key="2">
    <source>
        <dbReference type="EMBL" id="MPC87792.1"/>
    </source>
</evidence>
<protein>
    <submittedName>
        <fullName evidence="2">Uncharacterized protein</fullName>
    </submittedName>
</protein>
<dbReference type="Proteomes" id="UP000324222">
    <property type="component" value="Unassembled WGS sequence"/>
</dbReference>
<dbReference type="EMBL" id="VSRR010075607">
    <property type="protein sequence ID" value="MPC87792.1"/>
    <property type="molecule type" value="Genomic_DNA"/>
</dbReference>
<reference evidence="2 3" key="1">
    <citation type="submission" date="2019-05" db="EMBL/GenBank/DDBJ databases">
        <title>Another draft genome of Portunus trituberculatus and its Hox gene families provides insights of decapod evolution.</title>
        <authorList>
            <person name="Jeong J.-H."/>
            <person name="Song I."/>
            <person name="Kim S."/>
            <person name="Choi T."/>
            <person name="Kim D."/>
            <person name="Ryu S."/>
            <person name="Kim W."/>
        </authorList>
    </citation>
    <scope>NUCLEOTIDE SEQUENCE [LARGE SCALE GENOMIC DNA]</scope>
    <source>
        <tissue evidence="2">Muscle</tissue>
    </source>
</reference>
<feature type="region of interest" description="Disordered" evidence="1">
    <location>
        <begin position="1"/>
        <end position="35"/>
    </location>
</feature>
<name>A0A5B7IV62_PORTR</name>
<evidence type="ECO:0000256" key="1">
    <source>
        <dbReference type="SAM" id="MobiDB-lite"/>
    </source>
</evidence>
<comment type="caution">
    <text evidence="2">The sequence shown here is derived from an EMBL/GenBank/DDBJ whole genome shotgun (WGS) entry which is preliminary data.</text>
</comment>
<organism evidence="2 3">
    <name type="scientific">Portunus trituberculatus</name>
    <name type="common">Swimming crab</name>
    <name type="synonym">Neptunus trituberculatus</name>
    <dbReference type="NCBI Taxonomy" id="210409"/>
    <lineage>
        <taxon>Eukaryota</taxon>
        <taxon>Metazoa</taxon>
        <taxon>Ecdysozoa</taxon>
        <taxon>Arthropoda</taxon>
        <taxon>Crustacea</taxon>
        <taxon>Multicrustacea</taxon>
        <taxon>Malacostraca</taxon>
        <taxon>Eumalacostraca</taxon>
        <taxon>Eucarida</taxon>
        <taxon>Decapoda</taxon>
        <taxon>Pleocyemata</taxon>
        <taxon>Brachyura</taxon>
        <taxon>Eubrachyura</taxon>
        <taxon>Portunoidea</taxon>
        <taxon>Portunidae</taxon>
        <taxon>Portuninae</taxon>
        <taxon>Portunus</taxon>
    </lineage>
</organism>
<accession>A0A5B7IV62</accession>
<gene>
    <name evidence="2" type="ORF">E2C01_082665</name>
</gene>